<keyword evidence="3" id="KW-1185">Reference proteome</keyword>
<accession>D0MEJ1</accession>
<proteinExistence type="predicted"/>
<dbReference type="SMART" id="SM00881">
    <property type="entry name" value="CoA_binding"/>
    <property type="match status" value="1"/>
</dbReference>
<dbReference type="Proteomes" id="UP000002221">
    <property type="component" value="Chromosome"/>
</dbReference>
<dbReference type="AlphaFoldDB" id="D0MEJ1"/>
<dbReference type="PANTHER" id="PTHR33303:SF2">
    <property type="entry name" value="COA-BINDING DOMAIN-CONTAINING PROTEIN"/>
    <property type="match status" value="1"/>
</dbReference>
<dbReference type="InterPro" id="IPR036291">
    <property type="entry name" value="NAD(P)-bd_dom_sf"/>
</dbReference>
<name>D0MEJ1_RHOM4</name>
<dbReference type="KEGG" id="rmr:Rmar_2340"/>
<dbReference type="STRING" id="518766.Rmar_2340"/>
<dbReference type="RefSeq" id="WP_012844829.1">
    <property type="nucleotide sequence ID" value="NC_013501.1"/>
</dbReference>
<dbReference type="Pfam" id="PF13380">
    <property type="entry name" value="CoA_binding_2"/>
    <property type="match status" value="1"/>
</dbReference>
<dbReference type="InterPro" id="IPR003781">
    <property type="entry name" value="CoA-bd"/>
</dbReference>
<dbReference type="eggNOG" id="COG1832">
    <property type="taxonomic scope" value="Bacteria"/>
</dbReference>
<dbReference type="Gene3D" id="3.40.50.720">
    <property type="entry name" value="NAD(P)-binding Rossmann-like Domain"/>
    <property type="match status" value="1"/>
</dbReference>
<evidence type="ECO:0000313" key="2">
    <source>
        <dbReference type="EMBL" id="ACY49219.1"/>
    </source>
</evidence>
<evidence type="ECO:0000313" key="3">
    <source>
        <dbReference type="Proteomes" id="UP000002221"/>
    </source>
</evidence>
<dbReference type="PANTHER" id="PTHR33303">
    <property type="entry name" value="CYTOPLASMIC PROTEIN-RELATED"/>
    <property type="match status" value="1"/>
</dbReference>
<dbReference type="EMBL" id="CP001807">
    <property type="protein sequence ID" value="ACY49219.1"/>
    <property type="molecule type" value="Genomic_DNA"/>
</dbReference>
<organism evidence="2 3">
    <name type="scientific">Rhodothermus marinus (strain ATCC 43812 / DSM 4252 / R-10)</name>
    <name type="common">Rhodothermus obamensis</name>
    <dbReference type="NCBI Taxonomy" id="518766"/>
    <lineage>
        <taxon>Bacteria</taxon>
        <taxon>Pseudomonadati</taxon>
        <taxon>Rhodothermota</taxon>
        <taxon>Rhodothermia</taxon>
        <taxon>Rhodothermales</taxon>
        <taxon>Rhodothermaceae</taxon>
        <taxon>Rhodothermus</taxon>
    </lineage>
</organism>
<dbReference type="SUPFAM" id="SSF51735">
    <property type="entry name" value="NAD(P)-binding Rossmann-fold domains"/>
    <property type="match status" value="1"/>
</dbReference>
<feature type="domain" description="CoA-binding" evidence="1">
    <location>
        <begin position="35"/>
        <end position="127"/>
    </location>
</feature>
<dbReference type="HOGENOM" id="CLU_112567_0_0_10"/>
<evidence type="ECO:0000259" key="1">
    <source>
        <dbReference type="SMART" id="SM00881"/>
    </source>
</evidence>
<reference evidence="2 3" key="1">
    <citation type="journal article" date="2009" name="Stand. Genomic Sci.">
        <title>Complete genome sequence of Rhodothermus marinus type strain (R-10).</title>
        <authorList>
            <person name="Nolan M."/>
            <person name="Tindall B.J."/>
            <person name="Pomrenke H."/>
            <person name="Lapidus A."/>
            <person name="Copeland A."/>
            <person name="Glavina Del Rio T."/>
            <person name="Lucas S."/>
            <person name="Chen F."/>
            <person name="Tice H."/>
            <person name="Cheng J.F."/>
            <person name="Saunders E."/>
            <person name="Han C."/>
            <person name="Bruce D."/>
            <person name="Goodwin L."/>
            <person name="Chain P."/>
            <person name="Pitluck S."/>
            <person name="Ovchinikova G."/>
            <person name="Pati A."/>
            <person name="Ivanova N."/>
            <person name="Mavromatis K."/>
            <person name="Chen A."/>
            <person name="Palaniappan K."/>
            <person name="Land M."/>
            <person name="Hauser L."/>
            <person name="Chang Y.J."/>
            <person name="Jeffries C.D."/>
            <person name="Brettin T."/>
            <person name="Goker M."/>
            <person name="Bristow J."/>
            <person name="Eisen J.A."/>
            <person name="Markowitz V."/>
            <person name="Hugenholtz P."/>
            <person name="Kyrpides N.C."/>
            <person name="Klenk H.P."/>
            <person name="Detter J.C."/>
        </authorList>
    </citation>
    <scope>NUCLEOTIDE SEQUENCE [LARGE SCALE GENOMIC DNA]</scope>
    <source>
        <strain evidence="3">ATCC 43812 / DSM 4252 / R-10</strain>
    </source>
</reference>
<sequence length="179" mass="20060">MGFGSGPACDLTLNSILPPELREKYQNPAVIRKVLAESRTIAIVGLSTDRQKASHFVATYLQYAGYRIIPVNPRAEEILGERAYPDLLSIPEPVDVVDVFRPAHECPEYARQAVEIGARTLWLQLRIVSLEAAQIAEAGGLQVVMDRCIKMEHGRYNGSMHWVGMNTGIITARRARRWF</sequence>
<protein>
    <submittedName>
        <fullName evidence="2">CoA-binding domain protein</fullName>
    </submittedName>
</protein>
<gene>
    <name evidence="2" type="ordered locus">Rmar_2340</name>
</gene>